<evidence type="ECO:0000313" key="1">
    <source>
        <dbReference type="EMBL" id="CAG8695034.1"/>
    </source>
</evidence>
<comment type="caution">
    <text evidence="1">The sequence shown here is derived from an EMBL/GenBank/DDBJ whole genome shotgun (WGS) entry which is preliminary data.</text>
</comment>
<name>A0ACA9PDX0_9GLOM</name>
<dbReference type="Proteomes" id="UP000789702">
    <property type="component" value="Unassembled WGS sequence"/>
</dbReference>
<reference evidence="1" key="1">
    <citation type="submission" date="2021-06" db="EMBL/GenBank/DDBJ databases">
        <authorList>
            <person name="Kallberg Y."/>
            <person name="Tangrot J."/>
            <person name="Rosling A."/>
        </authorList>
    </citation>
    <scope>NUCLEOTIDE SEQUENCE</scope>
    <source>
        <strain evidence="1">IL203A</strain>
    </source>
</reference>
<organism evidence="1 2">
    <name type="scientific">Dentiscutata heterogama</name>
    <dbReference type="NCBI Taxonomy" id="1316150"/>
    <lineage>
        <taxon>Eukaryota</taxon>
        <taxon>Fungi</taxon>
        <taxon>Fungi incertae sedis</taxon>
        <taxon>Mucoromycota</taxon>
        <taxon>Glomeromycotina</taxon>
        <taxon>Glomeromycetes</taxon>
        <taxon>Diversisporales</taxon>
        <taxon>Gigasporaceae</taxon>
        <taxon>Dentiscutata</taxon>
    </lineage>
</organism>
<dbReference type="EMBL" id="CAJVPU010025126">
    <property type="protein sequence ID" value="CAG8695034.1"/>
    <property type="molecule type" value="Genomic_DNA"/>
</dbReference>
<keyword evidence="2" id="KW-1185">Reference proteome</keyword>
<proteinExistence type="predicted"/>
<gene>
    <name evidence="1" type="ORF">DHETER_LOCUS11453</name>
</gene>
<accession>A0ACA9PDX0</accession>
<protein>
    <submittedName>
        <fullName evidence="1">12254_t:CDS:1</fullName>
    </submittedName>
</protein>
<feature type="non-terminal residue" evidence="1">
    <location>
        <position position="1"/>
    </location>
</feature>
<sequence length="119" mass="14368">CKKISSAADYEKLYDSSLKTGENWIIVTKSLVNENQIDMMEKYSEQTKKYLKRFHVNEFEIIDHLKELYFDEYAMSIKIKFPEKELFLCFMNHKTKIFKRIVIEQNYQEWLTYASTLIG</sequence>
<evidence type="ECO:0000313" key="2">
    <source>
        <dbReference type="Proteomes" id="UP000789702"/>
    </source>
</evidence>